<reference evidence="1 2" key="1">
    <citation type="submission" date="2020-04" db="EMBL/GenBank/DDBJ databases">
        <authorList>
            <person name="De Canck E."/>
        </authorList>
    </citation>
    <scope>NUCLEOTIDE SEQUENCE [LARGE SCALE GENOMIC DNA]</scope>
    <source>
        <strain evidence="1 2">LMG 27174</strain>
    </source>
</reference>
<accession>A0A6J5CCV0</accession>
<protein>
    <submittedName>
        <fullName evidence="1">Uncharacterized protein</fullName>
    </submittedName>
</protein>
<dbReference type="EMBL" id="CADIJZ010000030">
    <property type="protein sequence ID" value="CAB3733946.1"/>
    <property type="molecule type" value="Genomic_DNA"/>
</dbReference>
<evidence type="ECO:0000313" key="2">
    <source>
        <dbReference type="Proteomes" id="UP000494205"/>
    </source>
</evidence>
<dbReference type="AlphaFoldDB" id="A0A6J5CCV0"/>
<evidence type="ECO:0000313" key="1">
    <source>
        <dbReference type="EMBL" id="CAB3733946.1"/>
    </source>
</evidence>
<proteinExistence type="predicted"/>
<gene>
    <name evidence="1" type="ORF">LMG27174_06070</name>
</gene>
<sequence length="118" mass="12950">MVVIVDVVFDAGLQLVEVAKPVQMEEFRLERSKKLSIVALSRQFPLRDLVIDSVTLAPNGSRDSTASIAAFVLLKERADTLFQAHIFVPGLQYLLLVIESAAGQAGHFKDGCERLTLP</sequence>
<dbReference type="Proteomes" id="UP000494205">
    <property type="component" value="Unassembled WGS sequence"/>
</dbReference>
<organism evidence="1 2">
    <name type="scientific">Paraburkholderia rhynchosiae</name>
    <dbReference type="NCBI Taxonomy" id="487049"/>
    <lineage>
        <taxon>Bacteria</taxon>
        <taxon>Pseudomonadati</taxon>
        <taxon>Pseudomonadota</taxon>
        <taxon>Betaproteobacteria</taxon>
        <taxon>Burkholderiales</taxon>
        <taxon>Burkholderiaceae</taxon>
        <taxon>Paraburkholderia</taxon>
    </lineage>
</organism>
<name>A0A6J5CCV0_9BURK</name>